<keyword evidence="11" id="KW-1185">Reference proteome</keyword>
<dbReference type="Gene3D" id="2.60.120.260">
    <property type="entry name" value="Galactose-binding domain-like"/>
    <property type="match status" value="1"/>
</dbReference>
<keyword evidence="5" id="KW-0732">Signal</keyword>
<dbReference type="Pfam" id="PF09479">
    <property type="entry name" value="Flg_new"/>
    <property type="match status" value="1"/>
</dbReference>
<dbReference type="Gene3D" id="2.60.40.4270">
    <property type="entry name" value="Listeria-Bacteroides repeat domain"/>
    <property type="match status" value="1"/>
</dbReference>
<dbReference type="Pfam" id="PF07944">
    <property type="entry name" value="Beta-AFase-like_GH127_cat"/>
    <property type="match status" value="1"/>
</dbReference>
<feature type="region of interest" description="Disordered" evidence="3">
    <location>
        <begin position="1568"/>
        <end position="1599"/>
    </location>
</feature>
<evidence type="ECO:0000259" key="9">
    <source>
        <dbReference type="Pfam" id="PF20736"/>
    </source>
</evidence>
<feature type="domain" description="CBM-cenC" evidence="6">
    <location>
        <begin position="44"/>
        <end position="162"/>
    </location>
</feature>
<dbReference type="Pfam" id="PF13385">
    <property type="entry name" value="Laminin_G_3"/>
    <property type="match status" value="1"/>
</dbReference>
<dbReference type="SUPFAM" id="SSF49899">
    <property type="entry name" value="Concanavalin A-like lectins/glucanases"/>
    <property type="match status" value="1"/>
</dbReference>
<dbReference type="PANTHER" id="PTHR31151">
    <property type="entry name" value="PROLINE-TRNA LIGASE (DUF1680)"/>
    <property type="match status" value="1"/>
</dbReference>
<organism evidence="10 11">
    <name type="scientific">Scrofimicrobium canadense</name>
    <dbReference type="NCBI Taxonomy" id="2652290"/>
    <lineage>
        <taxon>Bacteria</taxon>
        <taxon>Bacillati</taxon>
        <taxon>Actinomycetota</taxon>
        <taxon>Actinomycetes</taxon>
        <taxon>Actinomycetales</taxon>
        <taxon>Actinomycetaceae</taxon>
        <taxon>Scrofimicrobium</taxon>
    </lineage>
</organism>
<comment type="caution">
    <text evidence="10">The sequence shown here is derived from an EMBL/GenBank/DDBJ whole genome shotgun (WGS) entry which is preliminary data.</text>
</comment>
<dbReference type="InterPro" id="IPR046544">
    <property type="entry name" value="GH146_SB_dom"/>
</dbReference>
<dbReference type="Proteomes" id="UP000470875">
    <property type="component" value="Unassembled WGS sequence"/>
</dbReference>
<proteinExistence type="predicted"/>
<dbReference type="EMBL" id="VULO01000006">
    <property type="protein sequence ID" value="MSS84356.1"/>
    <property type="molecule type" value="Genomic_DNA"/>
</dbReference>
<name>A0A6N7W7W7_9ACTO</name>
<sequence>MPKTVRARRSAKLRRGTIATTVVSCLVLAAGMQAPLALADGVTNLISNGDFDSGISPWQKQGTHLSLESSDDTAAGGKSMFVSNRQAHWNGPLVAINEALNHEGSYTLTGSAKNAGETEMTLVPAIGSGAWNLQNLSTAATILPPGEWTDFSLSFSPRDATDYSADMAYTNLGFVTTGSEAVGGFVNSFYLDDITLVDDNEIIDTRRLNEDNQVLWLNFEESLIDDSPAARNVSLWAGDESVVPTESYDLGVREGTSSFSFDGQTGIDLGTSADLQPEDLTVSFWFSPTQVMQGEQLFAWHKASWNTDGWYLGSPNDERPLELSVGASTGQPYKVSATGISRSEFFPVDEWTHVVVAYDSETKDVAIYRNGVRVETAIDYSISNDSPGTIVGEDASTKVIGFNGTIHKGSYLNGLLDDYRIYSEVANISDVVSIYGENRDDFDPVSVAQQDLDALGVPASASNDFALATLGKLGSEISWRSSGAGIEIVEGPLNAKVNRGTIDRKVVLTATAKYGDMLGVSKTFEVTIPATGEGPARVAMDPVNEIELDDSYMVNAEQNTIDYILSLSSAKFLYPFYKTAGLPTPTEDHYTSWESPNPGWRFTGHFFGHRLSALSKGYYGGITAEEQTKVIDELKIAVNGLKETQGVFASADPQNAGYLPAFPVNCLPTGCAAVTGGADNLLVPFYNLHKVEAGLIDVYTYMYDIDRDLALEALEVASDFGLFIKNWAERQSNPASILNTEYGGMNEALYNLYQITGDPDHKRAAEYFDEVSLFRDLAAGKDVLNGKHANTTIPKLIGAITRYRTFTERDDLAEQLTQEEKDELEMYRSAAENFWQIVVDHHTFANGGNSRGEHFREPDSLYTQGTTGDGQSNYLSNGTSEGCNEYNMLKLTRELFELTHDKKYADYYESTFINSVLSTQNPETGMMTYFQPMTVGYAKAFGTPEGEFWCDHGTNIESFTRLKDSIYFRAEGDVYINMFRSSVFEDREHGLQLSVVADVPYSPTVSIAVDALDGAIEPGTNLKLRIPDWVVGTPELTVNGETQDVEALTQDGYVVIPAVAGDQLTYTLNAEVTLHEDTENPNWVAFHYGPVLLAASVGPIGDNPTYKHNVNVTMSRKDQTLEDTLGVTDIAAWKAGVKDNIVRTDDAECVACEVAGAVSSKSSSLRFEVKNTESMYDNLVLEPYYSLYDARYGIYWTLEEAEVQSPEQEILKAKQALRDKELKVDEFFEFDDSNAEAGRGYKKNNSTTGTYNGRKYRDGSVKSTDTFFQWEIAVRPGVDNYLGVDYTGADSGRTFDVYVNDVLLKHETIADADGFYTQWDLIPAEILNDIEVNDSYRKGPDGEYLLDGAGNKIPAVTVRFQGDGTSFVGGVYGIRVQTAVEYSDVAKLTVLESSEGVITPTLEDGTTEYTLTVPEGTQETLLTLSPAVPSGLVYVNGTLIDDTEPFKVSFASDSGLIDVTTCAQDHQTCVAYQIIHMEETDPAVPAEKVAVLFSANGGVGQMRGIEAERGETVVLPENEFTRAGYSFVGWSTSADGKEEVLAAGARFMVPDEDNLTAVTLYAQWQQDQGSDLGEETPGEPGGKDDNPAGSGDSATDENLAKSGSTAAGLLVGAIALLVAGGAFIVIRRRYV</sequence>
<dbReference type="InterPro" id="IPR008979">
    <property type="entry name" value="Galactose-bd-like_sf"/>
</dbReference>
<gene>
    <name evidence="10" type="ORF">FYJ24_06175</name>
</gene>
<evidence type="ECO:0000259" key="6">
    <source>
        <dbReference type="Pfam" id="PF02018"/>
    </source>
</evidence>
<dbReference type="SUPFAM" id="SSF49785">
    <property type="entry name" value="Galactose-binding domain-like"/>
    <property type="match status" value="1"/>
</dbReference>
<dbReference type="InterPro" id="IPR049046">
    <property type="entry name" value="Beta-AFase-like_GH127_middle"/>
</dbReference>
<dbReference type="Pfam" id="PF20736">
    <property type="entry name" value="Glyco_hydro127M"/>
    <property type="match status" value="1"/>
</dbReference>
<dbReference type="GO" id="GO:0016798">
    <property type="term" value="F:hydrolase activity, acting on glycosyl bonds"/>
    <property type="evidence" value="ECO:0007669"/>
    <property type="project" value="InterPro"/>
</dbReference>
<evidence type="ECO:0000259" key="8">
    <source>
        <dbReference type="Pfam" id="PF20620"/>
    </source>
</evidence>
<keyword evidence="4" id="KW-0812">Transmembrane</keyword>
<evidence type="ECO:0000256" key="2">
    <source>
        <dbReference type="ARBA" id="ARBA00022801"/>
    </source>
</evidence>
<feature type="domain" description="Glycoside hydrolase GH146 substrate-binding" evidence="8">
    <location>
        <begin position="1236"/>
        <end position="1323"/>
    </location>
</feature>
<keyword evidence="4" id="KW-1133">Transmembrane helix</keyword>
<dbReference type="InterPro" id="IPR012878">
    <property type="entry name" value="Beta-AFase-like_GH127_cat"/>
</dbReference>
<feature type="signal peptide" evidence="5">
    <location>
        <begin position="1"/>
        <end position="39"/>
    </location>
</feature>
<keyword evidence="4" id="KW-0472">Membrane</keyword>
<feature type="domain" description="Non-reducing end beta-L-arabinofuranosidase-like GH127 middle" evidence="9">
    <location>
        <begin position="974"/>
        <end position="1060"/>
    </location>
</feature>
<evidence type="ECO:0000313" key="10">
    <source>
        <dbReference type="EMBL" id="MSS84356.1"/>
    </source>
</evidence>
<dbReference type="InterPro" id="IPR042229">
    <property type="entry name" value="Listeria/Bacterioides_rpt_sf"/>
</dbReference>
<evidence type="ECO:0000256" key="4">
    <source>
        <dbReference type="SAM" id="Phobius"/>
    </source>
</evidence>
<dbReference type="InterPro" id="IPR013378">
    <property type="entry name" value="InlB-like_B-rpt"/>
</dbReference>
<feature type="transmembrane region" description="Helical" evidence="4">
    <location>
        <begin position="1606"/>
        <end position="1626"/>
    </location>
</feature>
<dbReference type="InterPro" id="IPR003305">
    <property type="entry name" value="CenC_carb-bd"/>
</dbReference>
<evidence type="ECO:0000256" key="1">
    <source>
        <dbReference type="ARBA" id="ARBA00004196"/>
    </source>
</evidence>
<dbReference type="NCBIfam" id="TIGR02543">
    <property type="entry name" value="List_Bact_rpt"/>
    <property type="match status" value="1"/>
</dbReference>
<accession>A0A6N7W7W7</accession>
<dbReference type="Pfam" id="PF02018">
    <property type="entry name" value="CBM_4_9"/>
    <property type="match status" value="1"/>
</dbReference>
<evidence type="ECO:0000259" key="7">
    <source>
        <dbReference type="Pfam" id="PF07944"/>
    </source>
</evidence>
<keyword evidence="2" id="KW-0378">Hydrolase</keyword>
<evidence type="ECO:0000313" key="11">
    <source>
        <dbReference type="Proteomes" id="UP000470875"/>
    </source>
</evidence>
<dbReference type="RefSeq" id="WP_154544632.1">
    <property type="nucleotide sequence ID" value="NZ_VULO01000006.1"/>
</dbReference>
<evidence type="ECO:0000256" key="3">
    <source>
        <dbReference type="SAM" id="MobiDB-lite"/>
    </source>
</evidence>
<feature type="chain" id="PRO_5027012174" evidence="5">
    <location>
        <begin position="40"/>
        <end position="1631"/>
    </location>
</feature>
<protein>
    <submittedName>
        <fullName evidence="10">Uncharacterized protein</fullName>
    </submittedName>
</protein>
<dbReference type="PANTHER" id="PTHR31151:SF0">
    <property type="entry name" value="PROLINE-TRNA LIGASE (DUF1680)"/>
    <property type="match status" value="1"/>
</dbReference>
<feature type="domain" description="Non-reducing end beta-L-arabinofuranosidase-like GH127 catalytic" evidence="7">
    <location>
        <begin position="546"/>
        <end position="963"/>
    </location>
</feature>
<comment type="subcellular location">
    <subcellularLocation>
        <location evidence="1">Cell envelope</location>
    </subcellularLocation>
</comment>
<reference evidence="10 11" key="1">
    <citation type="submission" date="2019-08" db="EMBL/GenBank/DDBJ databases">
        <title>In-depth cultivation of the pig gut microbiome towards novel bacterial diversity and tailored functional studies.</title>
        <authorList>
            <person name="Wylensek D."/>
            <person name="Hitch T.C.A."/>
            <person name="Clavel T."/>
        </authorList>
    </citation>
    <scope>NUCLEOTIDE SEQUENCE [LARGE SCALE GENOMIC DNA]</scope>
    <source>
        <strain evidence="10 11">WB03_NA08</strain>
    </source>
</reference>
<dbReference type="GO" id="GO:0030313">
    <property type="term" value="C:cell envelope"/>
    <property type="evidence" value="ECO:0007669"/>
    <property type="project" value="UniProtKB-SubCell"/>
</dbReference>
<dbReference type="Pfam" id="PF20620">
    <property type="entry name" value="DUF6805"/>
    <property type="match status" value="1"/>
</dbReference>
<evidence type="ECO:0000256" key="5">
    <source>
        <dbReference type="SAM" id="SignalP"/>
    </source>
</evidence>
<dbReference type="Gene3D" id="2.60.120.200">
    <property type="match status" value="1"/>
</dbReference>
<dbReference type="InterPro" id="IPR013320">
    <property type="entry name" value="ConA-like_dom_sf"/>
</dbReference>